<evidence type="ECO:0000313" key="1">
    <source>
        <dbReference type="EMBL" id="KAK8964687.1"/>
    </source>
</evidence>
<dbReference type="Gene3D" id="2.40.70.10">
    <property type="entry name" value="Acid Proteases"/>
    <property type="match status" value="1"/>
</dbReference>
<dbReference type="CDD" id="cd00303">
    <property type="entry name" value="retropepsin_like"/>
    <property type="match status" value="1"/>
</dbReference>
<accession>A0ABR2MLD2</accession>
<evidence type="ECO:0008006" key="3">
    <source>
        <dbReference type="Google" id="ProtNLM"/>
    </source>
</evidence>
<evidence type="ECO:0000313" key="2">
    <source>
        <dbReference type="Proteomes" id="UP001412067"/>
    </source>
</evidence>
<dbReference type="Proteomes" id="UP001412067">
    <property type="component" value="Unassembled WGS sequence"/>
</dbReference>
<dbReference type="Pfam" id="PF08284">
    <property type="entry name" value="RVP_2"/>
    <property type="match status" value="1"/>
</dbReference>
<gene>
    <name evidence="1" type="ORF">KSP40_PGU015942</name>
</gene>
<dbReference type="SUPFAM" id="SSF50630">
    <property type="entry name" value="Acid proteases"/>
    <property type="match status" value="1"/>
</dbReference>
<dbReference type="InterPro" id="IPR021109">
    <property type="entry name" value="Peptidase_aspartic_dom_sf"/>
</dbReference>
<organism evidence="1 2">
    <name type="scientific">Platanthera guangdongensis</name>
    <dbReference type="NCBI Taxonomy" id="2320717"/>
    <lineage>
        <taxon>Eukaryota</taxon>
        <taxon>Viridiplantae</taxon>
        <taxon>Streptophyta</taxon>
        <taxon>Embryophyta</taxon>
        <taxon>Tracheophyta</taxon>
        <taxon>Spermatophyta</taxon>
        <taxon>Magnoliopsida</taxon>
        <taxon>Liliopsida</taxon>
        <taxon>Asparagales</taxon>
        <taxon>Orchidaceae</taxon>
        <taxon>Orchidoideae</taxon>
        <taxon>Orchideae</taxon>
        <taxon>Orchidinae</taxon>
        <taxon>Platanthera</taxon>
    </lineage>
</organism>
<name>A0ABR2MLD2_9ASPA</name>
<reference evidence="1 2" key="1">
    <citation type="journal article" date="2022" name="Nat. Plants">
        <title>Genomes of leafy and leafless Platanthera orchids illuminate the evolution of mycoheterotrophy.</title>
        <authorList>
            <person name="Li M.H."/>
            <person name="Liu K.W."/>
            <person name="Li Z."/>
            <person name="Lu H.C."/>
            <person name="Ye Q.L."/>
            <person name="Zhang D."/>
            <person name="Wang J.Y."/>
            <person name="Li Y.F."/>
            <person name="Zhong Z.M."/>
            <person name="Liu X."/>
            <person name="Yu X."/>
            <person name="Liu D.K."/>
            <person name="Tu X.D."/>
            <person name="Liu B."/>
            <person name="Hao Y."/>
            <person name="Liao X.Y."/>
            <person name="Jiang Y.T."/>
            <person name="Sun W.H."/>
            <person name="Chen J."/>
            <person name="Chen Y.Q."/>
            <person name="Ai Y."/>
            <person name="Zhai J.W."/>
            <person name="Wu S.S."/>
            <person name="Zhou Z."/>
            <person name="Hsiao Y.Y."/>
            <person name="Wu W.L."/>
            <person name="Chen Y.Y."/>
            <person name="Lin Y.F."/>
            <person name="Hsu J.L."/>
            <person name="Li C.Y."/>
            <person name="Wang Z.W."/>
            <person name="Zhao X."/>
            <person name="Zhong W.Y."/>
            <person name="Ma X.K."/>
            <person name="Ma L."/>
            <person name="Huang J."/>
            <person name="Chen G.Z."/>
            <person name="Huang M.Z."/>
            <person name="Huang L."/>
            <person name="Peng D.H."/>
            <person name="Luo Y.B."/>
            <person name="Zou S.Q."/>
            <person name="Chen S.P."/>
            <person name="Lan S."/>
            <person name="Tsai W.C."/>
            <person name="Van de Peer Y."/>
            <person name="Liu Z.J."/>
        </authorList>
    </citation>
    <scope>NUCLEOTIDE SEQUENCE [LARGE SCALE GENOMIC DNA]</scope>
    <source>
        <strain evidence="1">Lor288</strain>
    </source>
</reference>
<keyword evidence="2" id="KW-1185">Reference proteome</keyword>
<protein>
    <recommendedName>
        <fullName evidence="3">Peptidase A2 domain-containing protein</fullName>
    </recommendedName>
</protein>
<proteinExistence type="predicted"/>
<dbReference type="EMBL" id="JBBWWR010000006">
    <property type="protein sequence ID" value="KAK8964687.1"/>
    <property type="molecule type" value="Genomic_DNA"/>
</dbReference>
<sequence>MIRNTLARALFDAGASHSLLSKYFIARLGIPSRVKTDSIRVMLSNGCMLLAGQACDVVVQIGSRDFCLTASVLPISEFDVIFCMDCLVEQHALIDSSPKKSRWARIPSRRRGSRVCEELAGR</sequence>
<comment type="caution">
    <text evidence="1">The sequence shown here is derived from an EMBL/GenBank/DDBJ whole genome shotgun (WGS) entry which is preliminary data.</text>
</comment>